<dbReference type="Proteomes" id="UP000823388">
    <property type="component" value="Chromosome 2K"/>
</dbReference>
<organism evidence="2 3">
    <name type="scientific">Panicum virgatum</name>
    <name type="common">Blackwell switchgrass</name>
    <dbReference type="NCBI Taxonomy" id="38727"/>
    <lineage>
        <taxon>Eukaryota</taxon>
        <taxon>Viridiplantae</taxon>
        <taxon>Streptophyta</taxon>
        <taxon>Embryophyta</taxon>
        <taxon>Tracheophyta</taxon>
        <taxon>Spermatophyta</taxon>
        <taxon>Magnoliopsida</taxon>
        <taxon>Liliopsida</taxon>
        <taxon>Poales</taxon>
        <taxon>Poaceae</taxon>
        <taxon>PACMAD clade</taxon>
        <taxon>Panicoideae</taxon>
        <taxon>Panicodae</taxon>
        <taxon>Paniceae</taxon>
        <taxon>Panicinae</taxon>
        <taxon>Panicum</taxon>
        <taxon>Panicum sect. Hiantes</taxon>
    </lineage>
</organism>
<gene>
    <name evidence="2" type="ORF">PVAP13_2KG167500</name>
</gene>
<evidence type="ECO:0000256" key="1">
    <source>
        <dbReference type="SAM" id="MobiDB-lite"/>
    </source>
</evidence>
<reference evidence="2 3" key="1">
    <citation type="submission" date="2020-05" db="EMBL/GenBank/DDBJ databases">
        <title>WGS assembly of Panicum virgatum.</title>
        <authorList>
            <person name="Lovell J.T."/>
            <person name="Jenkins J."/>
            <person name="Shu S."/>
            <person name="Juenger T.E."/>
            <person name="Schmutz J."/>
        </authorList>
    </citation>
    <scope>NUCLEOTIDE SEQUENCE [LARGE SCALE GENOMIC DNA]</scope>
    <source>
        <strain evidence="3">cv. AP13</strain>
    </source>
</reference>
<dbReference type="AlphaFoldDB" id="A0A8T0VYN2"/>
<keyword evidence="3" id="KW-1185">Reference proteome</keyword>
<comment type="caution">
    <text evidence="2">The sequence shown here is derived from an EMBL/GenBank/DDBJ whole genome shotgun (WGS) entry which is preliminary data.</text>
</comment>
<feature type="region of interest" description="Disordered" evidence="1">
    <location>
        <begin position="1"/>
        <end position="128"/>
    </location>
</feature>
<feature type="compositionally biased region" description="Gly residues" evidence="1">
    <location>
        <begin position="86"/>
        <end position="108"/>
    </location>
</feature>
<evidence type="ECO:0000313" key="2">
    <source>
        <dbReference type="EMBL" id="KAG2641242.1"/>
    </source>
</evidence>
<accession>A0A8T0VYN2</accession>
<proteinExistence type="predicted"/>
<feature type="compositionally biased region" description="Gly residues" evidence="1">
    <location>
        <begin position="116"/>
        <end position="128"/>
    </location>
</feature>
<feature type="compositionally biased region" description="Polar residues" evidence="1">
    <location>
        <begin position="15"/>
        <end position="24"/>
    </location>
</feature>
<name>A0A8T0VYN2_PANVG</name>
<protein>
    <submittedName>
        <fullName evidence="2">Uncharacterized protein</fullName>
    </submittedName>
</protein>
<feature type="compositionally biased region" description="Low complexity" evidence="1">
    <location>
        <begin position="47"/>
        <end position="58"/>
    </location>
</feature>
<evidence type="ECO:0000313" key="3">
    <source>
        <dbReference type="Proteomes" id="UP000823388"/>
    </source>
</evidence>
<dbReference type="EMBL" id="CM029039">
    <property type="protein sequence ID" value="KAG2641242.1"/>
    <property type="molecule type" value="Genomic_DNA"/>
</dbReference>
<sequence length="128" mass="13134">MYQRSKRAPAPTRGQPATTMQQRSEPARAVRGPGAWSRARELEDPWGRPARNPRIPAGPRGGAAGRGSRQLRRFGTGMAVRRQAATGGGGRGGGVRGFGGARGFGGKLSGASNAGKGRGGGGVDQSRI</sequence>